<evidence type="ECO:0000313" key="1">
    <source>
        <dbReference type="EMBL" id="KAF9514751.1"/>
    </source>
</evidence>
<keyword evidence="2" id="KW-1185">Reference proteome</keyword>
<protein>
    <submittedName>
        <fullName evidence="1">Uncharacterized protein</fullName>
    </submittedName>
</protein>
<reference evidence="1" key="1">
    <citation type="journal article" date="2020" name="Nat. Commun.">
        <title>Large-scale genome sequencing of mycorrhizal fungi provides insights into the early evolution of symbiotic traits.</title>
        <authorList>
            <person name="Miyauchi S."/>
            <person name="Kiss E."/>
            <person name="Kuo A."/>
            <person name="Drula E."/>
            <person name="Kohler A."/>
            <person name="Sanchez-Garcia M."/>
            <person name="Morin E."/>
            <person name="Andreopoulos B."/>
            <person name="Barry K.W."/>
            <person name="Bonito G."/>
            <person name="Buee M."/>
            <person name="Carver A."/>
            <person name="Chen C."/>
            <person name="Cichocki N."/>
            <person name="Clum A."/>
            <person name="Culley D."/>
            <person name="Crous P.W."/>
            <person name="Fauchery L."/>
            <person name="Girlanda M."/>
            <person name="Hayes R.D."/>
            <person name="Keri Z."/>
            <person name="LaButti K."/>
            <person name="Lipzen A."/>
            <person name="Lombard V."/>
            <person name="Magnuson J."/>
            <person name="Maillard F."/>
            <person name="Murat C."/>
            <person name="Nolan M."/>
            <person name="Ohm R.A."/>
            <person name="Pangilinan J."/>
            <person name="Pereira M.F."/>
            <person name="Perotto S."/>
            <person name="Peter M."/>
            <person name="Pfister S."/>
            <person name="Riley R."/>
            <person name="Sitrit Y."/>
            <person name="Stielow J.B."/>
            <person name="Szollosi G."/>
            <person name="Zifcakova L."/>
            <person name="Stursova M."/>
            <person name="Spatafora J.W."/>
            <person name="Tedersoo L."/>
            <person name="Vaario L.M."/>
            <person name="Yamada A."/>
            <person name="Yan M."/>
            <person name="Wang P."/>
            <person name="Xu J."/>
            <person name="Bruns T."/>
            <person name="Baldrian P."/>
            <person name="Vilgalys R."/>
            <person name="Dunand C."/>
            <person name="Henrissat B."/>
            <person name="Grigoriev I.V."/>
            <person name="Hibbett D."/>
            <person name="Nagy L.G."/>
            <person name="Martin F.M."/>
        </authorList>
    </citation>
    <scope>NUCLEOTIDE SEQUENCE</scope>
    <source>
        <strain evidence="1">UP504</strain>
    </source>
</reference>
<feature type="non-terminal residue" evidence="1">
    <location>
        <position position="1"/>
    </location>
</feature>
<name>A0A9P6AZ94_9AGAM</name>
<evidence type="ECO:0000313" key="2">
    <source>
        <dbReference type="Proteomes" id="UP000886523"/>
    </source>
</evidence>
<sequence>INCMLSSNKKSIKLTLEEGWLVALGITSCESCAWKRLGSAIPPISGLQHFPTPSHGRLG</sequence>
<comment type="caution">
    <text evidence="1">The sequence shown here is derived from an EMBL/GenBank/DDBJ whole genome shotgun (WGS) entry which is preliminary data.</text>
</comment>
<dbReference type="EMBL" id="MU128957">
    <property type="protein sequence ID" value="KAF9514751.1"/>
    <property type="molecule type" value="Genomic_DNA"/>
</dbReference>
<dbReference type="Proteomes" id="UP000886523">
    <property type="component" value="Unassembled WGS sequence"/>
</dbReference>
<proteinExistence type="predicted"/>
<gene>
    <name evidence="1" type="ORF">BS47DRAFT_1342728</name>
</gene>
<dbReference type="AlphaFoldDB" id="A0A9P6AZ94"/>
<organism evidence="1 2">
    <name type="scientific">Hydnum rufescens UP504</name>
    <dbReference type="NCBI Taxonomy" id="1448309"/>
    <lineage>
        <taxon>Eukaryota</taxon>
        <taxon>Fungi</taxon>
        <taxon>Dikarya</taxon>
        <taxon>Basidiomycota</taxon>
        <taxon>Agaricomycotina</taxon>
        <taxon>Agaricomycetes</taxon>
        <taxon>Cantharellales</taxon>
        <taxon>Hydnaceae</taxon>
        <taxon>Hydnum</taxon>
    </lineage>
</organism>
<accession>A0A9P6AZ94</accession>